<dbReference type="AlphaFoldDB" id="A0A8S1ZVM9"/>
<organism evidence="2 3">
    <name type="scientific">Arabidopsis arenosa</name>
    <name type="common">Sand rock-cress</name>
    <name type="synonym">Cardaminopsis arenosa</name>
    <dbReference type="NCBI Taxonomy" id="38785"/>
    <lineage>
        <taxon>Eukaryota</taxon>
        <taxon>Viridiplantae</taxon>
        <taxon>Streptophyta</taxon>
        <taxon>Embryophyta</taxon>
        <taxon>Tracheophyta</taxon>
        <taxon>Spermatophyta</taxon>
        <taxon>Magnoliopsida</taxon>
        <taxon>eudicotyledons</taxon>
        <taxon>Gunneridae</taxon>
        <taxon>Pentapetalae</taxon>
        <taxon>rosids</taxon>
        <taxon>malvids</taxon>
        <taxon>Brassicales</taxon>
        <taxon>Brassicaceae</taxon>
        <taxon>Camelineae</taxon>
        <taxon>Arabidopsis</taxon>
    </lineage>
</organism>
<reference evidence="2" key="1">
    <citation type="submission" date="2021-01" db="EMBL/GenBank/DDBJ databases">
        <authorList>
            <person name="Bezrukov I."/>
        </authorList>
    </citation>
    <scope>NUCLEOTIDE SEQUENCE</scope>
</reference>
<keyword evidence="3" id="KW-1185">Reference proteome</keyword>
<name>A0A8S1ZVM9_ARAAE</name>
<protein>
    <submittedName>
        <fullName evidence="2">Uncharacterized protein</fullName>
    </submittedName>
</protein>
<dbReference type="EMBL" id="LR999452">
    <property type="protein sequence ID" value="CAE5962362.1"/>
    <property type="molecule type" value="Genomic_DNA"/>
</dbReference>
<evidence type="ECO:0000256" key="1">
    <source>
        <dbReference type="SAM" id="MobiDB-lite"/>
    </source>
</evidence>
<feature type="compositionally biased region" description="Low complexity" evidence="1">
    <location>
        <begin position="8"/>
        <end position="23"/>
    </location>
</feature>
<feature type="region of interest" description="Disordered" evidence="1">
    <location>
        <begin position="1"/>
        <end position="23"/>
    </location>
</feature>
<evidence type="ECO:0000313" key="2">
    <source>
        <dbReference type="EMBL" id="CAE5962362.1"/>
    </source>
</evidence>
<dbReference type="Proteomes" id="UP000682877">
    <property type="component" value="Chromosome 2"/>
</dbReference>
<gene>
    <name evidence="2" type="ORF">AARE701A_LOCUS4114</name>
</gene>
<sequence length="101" mass="11000">MAKKNKSPPKGSPSSSSHRSVSDASSKILFCHPKLDLFSGANSDVEALDKPSWVNIVKSTSQTMRKKGKEFTLTSGELCVEIPEQAPMGEIHHRSVSRECS</sequence>
<accession>A0A8S1ZVM9</accession>
<proteinExistence type="predicted"/>
<evidence type="ECO:0000313" key="3">
    <source>
        <dbReference type="Proteomes" id="UP000682877"/>
    </source>
</evidence>